<sequence length="147" mass="16384">MELDKQVTDVDMEEDSTDSLPEVKADSLENPSKKAASIKIKTPKTLSSIRNQAGNAAGREVESKQPKELKEPVRNSQFNKQELDSALLVVRKVMKMDAAEPFIAPVDPIALGIPVNVFVKFLNKTFILTSFDILSIYVFPIIFSQLF</sequence>
<evidence type="ECO:0000256" key="1">
    <source>
        <dbReference type="SAM" id="MobiDB-lite"/>
    </source>
</evidence>
<feature type="transmembrane region" description="Helical" evidence="2">
    <location>
        <begin position="126"/>
        <end position="146"/>
    </location>
</feature>
<dbReference type="Proteomes" id="UP001346149">
    <property type="component" value="Unassembled WGS sequence"/>
</dbReference>
<reference evidence="3 4" key="1">
    <citation type="journal article" date="2023" name="Hortic Res">
        <title>Pangenome of water caltrop reveals structural variations and asymmetric subgenome divergence after allopolyploidization.</title>
        <authorList>
            <person name="Zhang X."/>
            <person name="Chen Y."/>
            <person name="Wang L."/>
            <person name="Yuan Y."/>
            <person name="Fang M."/>
            <person name="Shi L."/>
            <person name="Lu R."/>
            <person name="Comes H.P."/>
            <person name="Ma Y."/>
            <person name="Chen Y."/>
            <person name="Huang G."/>
            <person name="Zhou Y."/>
            <person name="Zheng Z."/>
            <person name="Qiu Y."/>
        </authorList>
    </citation>
    <scope>NUCLEOTIDE SEQUENCE [LARGE SCALE GENOMIC DNA]</scope>
    <source>
        <strain evidence="3">F231</strain>
    </source>
</reference>
<evidence type="ECO:0000256" key="2">
    <source>
        <dbReference type="SAM" id="Phobius"/>
    </source>
</evidence>
<protein>
    <submittedName>
        <fullName evidence="3">Uncharacterized protein</fullName>
    </submittedName>
</protein>
<dbReference type="PANTHER" id="PTHR47809:SF2">
    <property type="entry name" value="DNA-BINDING BROMODOMAIN-CONTAINING PROTEIN"/>
    <property type="match status" value="1"/>
</dbReference>
<evidence type="ECO:0000313" key="3">
    <source>
        <dbReference type="EMBL" id="KAK4799447.1"/>
    </source>
</evidence>
<keyword evidence="4" id="KW-1185">Reference proteome</keyword>
<keyword evidence="2" id="KW-1133">Transmembrane helix</keyword>
<gene>
    <name evidence="3" type="ORF">SAY86_024812</name>
</gene>
<dbReference type="PANTHER" id="PTHR47809">
    <property type="entry name" value="DNA-BINDING BROMODOMAIN-CONTAINING PROTEIN"/>
    <property type="match status" value="1"/>
</dbReference>
<feature type="region of interest" description="Disordered" evidence="1">
    <location>
        <begin position="1"/>
        <end position="36"/>
    </location>
</feature>
<comment type="caution">
    <text evidence="3">The sequence shown here is derived from an EMBL/GenBank/DDBJ whole genome shotgun (WGS) entry which is preliminary data.</text>
</comment>
<organism evidence="3 4">
    <name type="scientific">Trapa natans</name>
    <name type="common">Water chestnut</name>
    <dbReference type="NCBI Taxonomy" id="22666"/>
    <lineage>
        <taxon>Eukaryota</taxon>
        <taxon>Viridiplantae</taxon>
        <taxon>Streptophyta</taxon>
        <taxon>Embryophyta</taxon>
        <taxon>Tracheophyta</taxon>
        <taxon>Spermatophyta</taxon>
        <taxon>Magnoliopsida</taxon>
        <taxon>eudicotyledons</taxon>
        <taxon>Gunneridae</taxon>
        <taxon>Pentapetalae</taxon>
        <taxon>rosids</taxon>
        <taxon>malvids</taxon>
        <taxon>Myrtales</taxon>
        <taxon>Lythraceae</taxon>
        <taxon>Trapa</taxon>
    </lineage>
</organism>
<keyword evidence="2" id="KW-0472">Membrane</keyword>
<dbReference type="AlphaFoldDB" id="A0AAN7MHY6"/>
<keyword evidence="2" id="KW-0812">Transmembrane</keyword>
<feature type="region of interest" description="Disordered" evidence="1">
    <location>
        <begin position="51"/>
        <end position="75"/>
    </location>
</feature>
<dbReference type="EMBL" id="JAXQNO010000004">
    <property type="protein sequence ID" value="KAK4799447.1"/>
    <property type="molecule type" value="Genomic_DNA"/>
</dbReference>
<evidence type="ECO:0000313" key="4">
    <source>
        <dbReference type="Proteomes" id="UP001346149"/>
    </source>
</evidence>
<accession>A0AAN7MHY6</accession>
<name>A0AAN7MHY6_TRANT</name>
<proteinExistence type="predicted"/>
<feature type="compositionally biased region" description="Basic and acidic residues" evidence="1">
    <location>
        <begin position="59"/>
        <end position="73"/>
    </location>
</feature>